<evidence type="ECO:0000313" key="9">
    <source>
        <dbReference type="Proteomes" id="UP000011135"/>
    </source>
</evidence>
<dbReference type="RefSeq" id="WP_009582315.1">
    <property type="nucleotide sequence ID" value="NZ_AMZN01000076.1"/>
</dbReference>
<dbReference type="Proteomes" id="UP000011135">
    <property type="component" value="Unassembled WGS sequence"/>
</dbReference>
<organism evidence="8 9">
    <name type="scientific">Fulvivirga imtechensis AK7</name>
    <dbReference type="NCBI Taxonomy" id="1237149"/>
    <lineage>
        <taxon>Bacteria</taxon>
        <taxon>Pseudomonadati</taxon>
        <taxon>Bacteroidota</taxon>
        <taxon>Cytophagia</taxon>
        <taxon>Cytophagales</taxon>
        <taxon>Fulvivirgaceae</taxon>
        <taxon>Fulvivirga</taxon>
    </lineage>
</organism>
<evidence type="ECO:0000256" key="3">
    <source>
        <dbReference type="ARBA" id="ARBA00023125"/>
    </source>
</evidence>
<dbReference type="InterPro" id="IPR004107">
    <property type="entry name" value="Integrase_SAM-like_N"/>
</dbReference>
<dbReference type="GO" id="GO:0015074">
    <property type="term" value="P:DNA integration"/>
    <property type="evidence" value="ECO:0007669"/>
    <property type="project" value="UniProtKB-KW"/>
</dbReference>
<evidence type="ECO:0000313" key="8">
    <source>
        <dbReference type="EMBL" id="ELR69311.1"/>
    </source>
</evidence>
<dbReference type="InterPro" id="IPR044068">
    <property type="entry name" value="CB"/>
</dbReference>
<evidence type="ECO:0000256" key="1">
    <source>
        <dbReference type="ARBA" id="ARBA00008857"/>
    </source>
</evidence>
<dbReference type="PROSITE" id="PS51900">
    <property type="entry name" value="CB"/>
    <property type="match status" value="1"/>
</dbReference>
<evidence type="ECO:0000259" key="7">
    <source>
        <dbReference type="PROSITE" id="PS51900"/>
    </source>
</evidence>
<dbReference type="NCBIfam" id="NF040815">
    <property type="entry name" value="recomb_XerA_Arch"/>
    <property type="match status" value="1"/>
</dbReference>
<dbReference type="PATRIC" id="fig|1237149.3.peg.4619"/>
<keyword evidence="9" id="KW-1185">Reference proteome</keyword>
<keyword evidence="4" id="KW-0233">DNA recombination</keyword>
<dbReference type="EMBL" id="AMZN01000076">
    <property type="protein sequence ID" value="ELR69311.1"/>
    <property type="molecule type" value="Genomic_DNA"/>
</dbReference>
<feature type="domain" description="Core-binding (CB)" evidence="7">
    <location>
        <begin position="54"/>
        <end position="136"/>
    </location>
</feature>
<dbReference type="AlphaFoldDB" id="L8JK91"/>
<dbReference type="PANTHER" id="PTHR30349:SF64">
    <property type="entry name" value="PROPHAGE INTEGRASE INTD-RELATED"/>
    <property type="match status" value="1"/>
</dbReference>
<comment type="similarity">
    <text evidence="1">Belongs to the 'phage' integrase family.</text>
</comment>
<dbReference type="GO" id="GO:0006310">
    <property type="term" value="P:DNA recombination"/>
    <property type="evidence" value="ECO:0007669"/>
    <property type="project" value="UniProtKB-KW"/>
</dbReference>
<accession>L8JK91</accession>
<dbReference type="Gene3D" id="1.10.443.10">
    <property type="entry name" value="Intergrase catalytic core"/>
    <property type="match status" value="1"/>
</dbReference>
<dbReference type="GO" id="GO:0003677">
    <property type="term" value="F:DNA binding"/>
    <property type="evidence" value="ECO:0007669"/>
    <property type="project" value="UniProtKB-UniRule"/>
</dbReference>
<dbReference type="InterPro" id="IPR013762">
    <property type="entry name" value="Integrase-like_cat_sf"/>
</dbReference>
<name>L8JK91_9BACT</name>
<dbReference type="OrthoDB" id="9801717at2"/>
<dbReference type="InterPro" id="IPR002104">
    <property type="entry name" value="Integrase_catalytic"/>
</dbReference>
<sequence length="328" mass="38313">MVYVKNTKTNLDAIFSIFKGVAWVNCSYFFPNKPIQRNEAPPDIESYRKRKLKDGYRACPEAYFQKLEVRKYALNTARTYIAMFEKFINYYNERDLIDIGEDEIRKYLQHLIREKRSDSYLNQTINSIKFYYEVVLQMPSRFYDIERPMKREKLPEVISKEDVKAMIASVYNIKHRCILALLYSAGLRRSELINLKITDIDSKRQLISVRNGKGGKDRFTLLSASILSDLRNYYKMYKPKEFLFEGATGGTYSSTSIVRIVDRAAKKAGIRRKVTPHMLRHSFATHLLEAGTDLRHIQVLLGHNSSKTTEIYTHVAINSFKNIKNLLD</sequence>
<dbReference type="Pfam" id="PF00589">
    <property type="entry name" value="Phage_integrase"/>
    <property type="match status" value="1"/>
</dbReference>
<keyword evidence="3 5" id="KW-0238">DNA-binding</keyword>
<dbReference type="InterPro" id="IPR050090">
    <property type="entry name" value="Tyrosine_recombinase_XerCD"/>
</dbReference>
<dbReference type="Gene3D" id="1.10.150.130">
    <property type="match status" value="1"/>
</dbReference>
<dbReference type="Pfam" id="PF13495">
    <property type="entry name" value="Phage_int_SAM_4"/>
    <property type="match status" value="1"/>
</dbReference>
<evidence type="ECO:0000256" key="2">
    <source>
        <dbReference type="ARBA" id="ARBA00022908"/>
    </source>
</evidence>
<feature type="domain" description="Tyr recombinase" evidence="6">
    <location>
        <begin position="153"/>
        <end position="328"/>
    </location>
</feature>
<evidence type="ECO:0000256" key="4">
    <source>
        <dbReference type="ARBA" id="ARBA00023172"/>
    </source>
</evidence>
<dbReference type="PANTHER" id="PTHR30349">
    <property type="entry name" value="PHAGE INTEGRASE-RELATED"/>
    <property type="match status" value="1"/>
</dbReference>
<reference evidence="8 9" key="1">
    <citation type="submission" date="2012-12" db="EMBL/GenBank/DDBJ databases">
        <title>Genome assembly of Fulvivirga imtechensis AK7.</title>
        <authorList>
            <person name="Nupur N."/>
            <person name="Khatri I."/>
            <person name="Kumar R."/>
            <person name="Subramanian S."/>
            <person name="Pinnaka A."/>
        </authorList>
    </citation>
    <scope>NUCLEOTIDE SEQUENCE [LARGE SCALE GENOMIC DNA]</scope>
    <source>
        <strain evidence="8 9">AK7</strain>
    </source>
</reference>
<dbReference type="SUPFAM" id="SSF56349">
    <property type="entry name" value="DNA breaking-rejoining enzymes"/>
    <property type="match status" value="1"/>
</dbReference>
<dbReference type="STRING" id="1237149.C900_05152"/>
<dbReference type="PROSITE" id="PS51898">
    <property type="entry name" value="TYR_RECOMBINASE"/>
    <property type="match status" value="1"/>
</dbReference>
<evidence type="ECO:0000256" key="5">
    <source>
        <dbReference type="PROSITE-ProRule" id="PRU01248"/>
    </source>
</evidence>
<evidence type="ECO:0008006" key="10">
    <source>
        <dbReference type="Google" id="ProtNLM"/>
    </source>
</evidence>
<dbReference type="InterPro" id="IPR010998">
    <property type="entry name" value="Integrase_recombinase_N"/>
</dbReference>
<evidence type="ECO:0000259" key="6">
    <source>
        <dbReference type="PROSITE" id="PS51898"/>
    </source>
</evidence>
<proteinExistence type="inferred from homology"/>
<dbReference type="InterPro" id="IPR011010">
    <property type="entry name" value="DNA_brk_join_enz"/>
</dbReference>
<comment type="caution">
    <text evidence="8">The sequence shown here is derived from an EMBL/GenBank/DDBJ whole genome shotgun (WGS) entry which is preliminary data.</text>
</comment>
<dbReference type="eggNOG" id="COG4974">
    <property type="taxonomic scope" value="Bacteria"/>
</dbReference>
<gene>
    <name evidence="8" type="ORF">C900_05152</name>
</gene>
<keyword evidence="2" id="KW-0229">DNA integration</keyword>
<protein>
    <recommendedName>
        <fullName evidence="10">Recombinase</fullName>
    </recommendedName>
</protein>